<dbReference type="Proteomes" id="UP000588158">
    <property type="component" value="Unassembled WGS sequence"/>
</dbReference>
<reference evidence="1 2" key="1">
    <citation type="submission" date="2020-08" db="EMBL/GenBank/DDBJ databases">
        <title>Sequencing the genomes of 1000 actinobacteria strains.</title>
        <authorList>
            <person name="Klenk H.-P."/>
        </authorList>
    </citation>
    <scope>NUCLEOTIDE SEQUENCE [LARGE SCALE GENOMIC DNA]</scope>
    <source>
        <strain evidence="1 2">DSM 28796</strain>
    </source>
</reference>
<name>A0A841AFH0_9MICO</name>
<dbReference type="RefSeq" id="WP_184326007.1">
    <property type="nucleotide sequence ID" value="NZ_JACHLZ010000001.1"/>
</dbReference>
<dbReference type="EMBL" id="JACHLZ010000001">
    <property type="protein sequence ID" value="MBB5832733.1"/>
    <property type="molecule type" value="Genomic_DNA"/>
</dbReference>
<keyword evidence="2" id="KW-1185">Reference proteome</keyword>
<evidence type="ECO:0000313" key="1">
    <source>
        <dbReference type="EMBL" id="MBB5832733.1"/>
    </source>
</evidence>
<comment type="caution">
    <text evidence="1">The sequence shown here is derived from an EMBL/GenBank/DDBJ whole genome shotgun (WGS) entry which is preliminary data.</text>
</comment>
<accession>A0A841AFH0</accession>
<organism evidence="1 2">
    <name type="scientific">Brachybacterium aquaticum</name>
    <dbReference type="NCBI Taxonomy" id="1432564"/>
    <lineage>
        <taxon>Bacteria</taxon>
        <taxon>Bacillati</taxon>
        <taxon>Actinomycetota</taxon>
        <taxon>Actinomycetes</taxon>
        <taxon>Micrococcales</taxon>
        <taxon>Dermabacteraceae</taxon>
        <taxon>Brachybacterium</taxon>
    </lineage>
</organism>
<dbReference type="AlphaFoldDB" id="A0A841AFH0"/>
<sequence>MTAVLTLGRHQAVGDALHAWDHARGIPSMVLQDDVLTPLSASPPPDTTVLAWTAEDGEELRRGRDDLSVRVVGSQRLWQAAHGTPSVVTSLEETPVVLGQLAVPELPRRVTLAAARAAATGSGALYRPGLGETDRVSVAVHARLSKRGVELQDAATSIEEQRRGIVTVLSADVFEAAVRGLPAWVHAPHGPSWILAQWERYGMRPLGGDPTPAPVVAPDEPARLIAQLLEGRS</sequence>
<proteinExistence type="predicted"/>
<protein>
    <submittedName>
        <fullName evidence="1">Uncharacterized protein</fullName>
    </submittedName>
</protein>
<evidence type="ECO:0000313" key="2">
    <source>
        <dbReference type="Proteomes" id="UP000588158"/>
    </source>
</evidence>
<gene>
    <name evidence="1" type="ORF">HNR70_002546</name>
</gene>